<dbReference type="PANTHER" id="PTHR31642:SF310">
    <property type="entry name" value="FATTY ALCOHOL:CAFFEOYL-COA ACYLTRANSFERASE"/>
    <property type="match status" value="1"/>
</dbReference>
<evidence type="ECO:0000256" key="1">
    <source>
        <dbReference type="ARBA" id="ARBA00022679"/>
    </source>
</evidence>
<keyword evidence="1 2" id="KW-0808">Transferase</keyword>
<dbReference type="GO" id="GO:0044550">
    <property type="term" value="P:secondary metabolite biosynthetic process"/>
    <property type="evidence" value="ECO:0007669"/>
    <property type="project" value="TreeGrafter"/>
</dbReference>
<keyword evidence="3" id="KW-1185">Reference proteome</keyword>
<reference evidence="2" key="2">
    <citation type="journal article" date="2023" name="IMA Fungus">
        <title>Comparative genomic study of the Penicillium genus elucidates a diverse pangenome and 15 lateral gene transfer events.</title>
        <authorList>
            <person name="Petersen C."/>
            <person name="Sorensen T."/>
            <person name="Nielsen M.R."/>
            <person name="Sondergaard T.E."/>
            <person name="Sorensen J.L."/>
            <person name="Fitzpatrick D.A."/>
            <person name="Frisvad J.C."/>
            <person name="Nielsen K.L."/>
        </authorList>
    </citation>
    <scope>NUCLEOTIDE SEQUENCE</scope>
    <source>
        <strain evidence="2">IBT 21917</strain>
    </source>
</reference>
<name>A0A9W9LQZ9_9EURO</name>
<organism evidence="2 3">
    <name type="scientific">Penicillium capsulatum</name>
    <dbReference type="NCBI Taxonomy" id="69766"/>
    <lineage>
        <taxon>Eukaryota</taxon>
        <taxon>Fungi</taxon>
        <taxon>Dikarya</taxon>
        <taxon>Ascomycota</taxon>
        <taxon>Pezizomycotina</taxon>
        <taxon>Eurotiomycetes</taxon>
        <taxon>Eurotiomycetidae</taxon>
        <taxon>Eurotiales</taxon>
        <taxon>Aspergillaceae</taxon>
        <taxon>Penicillium</taxon>
    </lineage>
</organism>
<dbReference type="InterPro" id="IPR050317">
    <property type="entry name" value="Plant_Fungal_Acyltransferase"/>
</dbReference>
<evidence type="ECO:0000313" key="3">
    <source>
        <dbReference type="Proteomes" id="UP001146351"/>
    </source>
</evidence>
<gene>
    <name evidence="2" type="ORF">N7492_005270</name>
</gene>
<dbReference type="Pfam" id="PF02458">
    <property type="entry name" value="Transferase"/>
    <property type="match status" value="2"/>
</dbReference>
<sequence length="545" mass="60213">MDSFECHSVQSERLFPNSTPVEQVVPLSLIDATTSDFASTGAVWLFERPDKAPDFNLRGHLRQSLASTLNAYPQWTGLLNSISTLDAKPEDETPNFEPHARRFGRVYAHFGTANDPGVELILAKSTASLEDICPASRTTEQPLLDCLKTPLDKLAPSTRLANAQQPNTPDASGVQSPVFALQMTEFACGGFALAGRIAHPLADIQSFVHFIKDWAKLSRCILSGPGKPTPLINPVFEPWRLDAKAAGDINEKHADPAILEQVARLPLHRYDWWISAAECPWPVEVPGPFRDQENPAIGKPMPWSEWDINAPVSYYLIHLRREQVDSIWETATKGSPEDAGAGRISRHDAILAHIWTCITRARNQQDDSALVHCDLTYGTRPVLELGDSFIGSPTMMINIEMTGFEVASSTIPEGKRQHAVAQGIRKTIGRMSQPAAVAAHIHSIAYEKSPQRIWQTFLGQRHLLVTSWARAGVYEVDFGLSTSPVRYAESVMPNMDGLVVIKDAPPMSKPQGSGTQAWTEHGVDVSIHIRTEDMQRLIRDPLLLP</sequence>
<reference evidence="2" key="1">
    <citation type="submission" date="2022-11" db="EMBL/GenBank/DDBJ databases">
        <authorList>
            <person name="Petersen C."/>
        </authorList>
    </citation>
    <scope>NUCLEOTIDE SEQUENCE</scope>
    <source>
        <strain evidence="2">IBT 21917</strain>
    </source>
</reference>
<dbReference type="OrthoDB" id="444127at2759"/>
<proteinExistence type="predicted"/>
<comment type="caution">
    <text evidence="2">The sequence shown here is derived from an EMBL/GenBank/DDBJ whole genome shotgun (WGS) entry which is preliminary data.</text>
</comment>
<protein>
    <submittedName>
        <fullName evidence="2">Transferase family protein</fullName>
    </submittedName>
</protein>
<dbReference type="GO" id="GO:0016747">
    <property type="term" value="F:acyltransferase activity, transferring groups other than amino-acyl groups"/>
    <property type="evidence" value="ECO:0007669"/>
    <property type="project" value="TreeGrafter"/>
</dbReference>
<dbReference type="InterPro" id="IPR023213">
    <property type="entry name" value="CAT-like_dom_sf"/>
</dbReference>
<dbReference type="AlphaFoldDB" id="A0A9W9LQZ9"/>
<accession>A0A9W9LQZ9</accession>
<evidence type="ECO:0000313" key="2">
    <source>
        <dbReference type="EMBL" id="KAJ5172677.1"/>
    </source>
</evidence>
<dbReference type="Proteomes" id="UP001146351">
    <property type="component" value="Unassembled WGS sequence"/>
</dbReference>
<dbReference type="Gene3D" id="3.30.559.10">
    <property type="entry name" value="Chloramphenicol acetyltransferase-like domain"/>
    <property type="match status" value="2"/>
</dbReference>
<dbReference type="PANTHER" id="PTHR31642">
    <property type="entry name" value="TRICHOTHECENE 3-O-ACETYLTRANSFERASE"/>
    <property type="match status" value="1"/>
</dbReference>
<dbReference type="EMBL" id="JAPQKO010000003">
    <property type="protein sequence ID" value="KAJ5172677.1"/>
    <property type="molecule type" value="Genomic_DNA"/>
</dbReference>